<name>A0A8H7ZZ85_9FUNG</name>
<gene>
    <name evidence="2" type="ORF">BJ554DRAFT_5685</name>
</gene>
<evidence type="ECO:0000313" key="3">
    <source>
        <dbReference type="Proteomes" id="UP000673691"/>
    </source>
</evidence>
<evidence type="ECO:0000313" key="2">
    <source>
        <dbReference type="EMBL" id="KAG5462034.1"/>
    </source>
</evidence>
<organism evidence="2 3">
    <name type="scientific">Olpidium bornovanus</name>
    <dbReference type="NCBI Taxonomy" id="278681"/>
    <lineage>
        <taxon>Eukaryota</taxon>
        <taxon>Fungi</taxon>
        <taxon>Fungi incertae sedis</taxon>
        <taxon>Olpidiomycota</taxon>
        <taxon>Olpidiomycotina</taxon>
        <taxon>Olpidiomycetes</taxon>
        <taxon>Olpidiales</taxon>
        <taxon>Olpidiaceae</taxon>
        <taxon>Olpidium</taxon>
    </lineage>
</organism>
<keyword evidence="3" id="KW-1185">Reference proteome</keyword>
<dbReference type="EMBL" id="JAEFCI010002736">
    <property type="protein sequence ID" value="KAG5462034.1"/>
    <property type="molecule type" value="Genomic_DNA"/>
</dbReference>
<evidence type="ECO:0000256" key="1">
    <source>
        <dbReference type="SAM" id="MobiDB-lite"/>
    </source>
</evidence>
<reference evidence="2 3" key="1">
    <citation type="journal article" name="Sci. Rep.">
        <title>Genome-scale phylogenetic analyses confirm Olpidium as the closest living zoosporic fungus to the non-flagellated, terrestrial fungi.</title>
        <authorList>
            <person name="Chang Y."/>
            <person name="Rochon D."/>
            <person name="Sekimoto S."/>
            <person name="Wang Y."/>
            <person name="Chovatia M."/>
            <person name="Sandor L."/>
            <person name="Salamov A."/>
            <person name="Grigoriev I.V."/>
            <person name="Stajich J.E."/>
            <person name="Spatafora J.W."/>
        </authorList>
    </citation>
    <scope>NUCLEOTIDE SEQUENCE [LARGE SCALE GENOMIC DNA]</scope>
    <source>
        <strain evidence="2">S191</strain>
    </source>
</reference>
<feature type="region of interest" description="Disordered" evidence="1">
    <location>
        <begin position="72"/>
        <end position="122"/>
    </location>
</feature>
<dbReference type="AlphaFoldDB" id="A0A8H7ZZ85"/>
<comment type="caution">
    <text evidence="2">The sequence shown here is derived from an EMBL/GenBank/DDBJ whole genome shotgun (WGS) entry which is preliminary data.</text>
</comment>
<feature type="non-terminal residue" evidence="2">
    <location>
        <position position="1"/>
    </location>
</feature>
<protein>
    <submittedName>
        <fullName evidence="2">Uncharacterized protein</fullName>
    </submittedName>
</protein>
<dbReference type="Proteomes" id="UP000673691">
    <property type="component" value="Unassembled WGS sequence"/>
</dbReference>
<accession>A0A8H7ZZ85</accession>
<sequence>RFECTLNNAVYHNLVCEIVQTFIATLSSSKAAVRHLRDDGKRRQVSGAEPAEGLFELGAGFVDARFGFEIAQGPNSGLRTSNREGGGTDGRASTQRRYFEKAAPTRNHDTPREPRRRATTIL</sequence>
<proteinExistence type="predicted"/>